<dbReference type="Pfam" id="PF09335">
    <property type="entry name" value="VTT_dom"/>
    <property type="match status" value="1"/>
</dbReference>
<accession>A0ABS7CC29</accession>
<dbReference type="PANTHER" id="PTHR42709:SF9">
    <property type="entry name" value="ALKALINE PHOSPHATASE LIKE PROTEIN"/>
    <property type="match status" value="1"/>
</dbReference>
<feature type="transmembrane region" description="Helical" evidence="2">
    <location>
        <begin position="111"/>
        <end position="132"/>
    </location>
</feature>
<sequence length="218" mass="25004">MSLIGVVEQLFAQYGYLVLLLGLPLDFIALPIPPGNSTLTYTGFLSYKGVLQGGSAIAMALAGSIIGVTITYMIGYKAGMPLIERYGRWLFLKPELVERTRRYYDKYGDRLLLVSFFIPGVRQFVGYFIGIIRVPYRKVWIYGYTGDALWVIVFFSIGYFFGDQWGYIFRIVEHYLKVIFIGLAALAVALLLIRYRIMRGKRKKDKKRSRAGDHYRSE</sequence>
<feature type="transmembrane region" description="Helical" evidence="2">
    <location>
        <begin position="139"/>
        <end position="162"/>
    </location>
</feature>
<reference evidence="4 5" key="1">
    <citation type="submission" date="2021-07" db="EMBL/GenBank/DDBJ databases">
        <title>Paenibacillus radiodurans sp. nov., isolated from the southeastern edge of Tengger Desert.</title>
        <authorList>
            <person name="Zhang G."/>
        </authorList>
    </citation>
    <scope>NUCLEOTIDE SEQUENCE [LARGE SCALE GENOMIC DNA]</scope>
    <source>
        <strain evidence="4 5">CCM 7311</strain>
    </source>
</reference>
<evidence type="ECO:0000259" key="3">
    <source>
        <dbReference type="Pfam" id="PF09335"/>
    </source>
</evidence>
<keyword evidence="2" id="KW-1133">Transmembrane helix</keyword>
<dbReference type="EMBL" id="JAHZIK010001134">
    <property type="protein sequence ID" value="MBW7458270.1"/>
    <property type="molecule type" value="Genomic_DNA"/>
</dbReference>
<evidence type="ECO:0000256" key="1">
    <source>
        <dbReference type="ARBA" id="ARBA00010792"/>
    </source>
</evidence>
<gene>
    <name evidence="4" type="ORF">K0U00_29950</name>
</gene>
<dbReference type="Proteomes" id="UP001519887">
    <property type="component" value="Unassembled WGS sequence"/>
</dbReference>
<name>A0ABS7CC29_9BACL</name>
<dbReference type="InterPro" id="IPR032816">
    <property type="entry name" value="VTT_dom"/>
</dbReference>
<protein>
    <submittedName>
        <fullName evidence="4">DedA family protein</fullName>
    </submittedName>
</protein>
<feature type="transmembrane region" description="Helical" evidence="2">
    <location>
        <begin position="12"/>
        <end position="32"/>
    </location>
</feature>
<dbReference type="PANTHER" id="PTHR42709">
    <property type="entry name" value="ALKALINE PHOSPHATASE LIKE PROTEIN"/>
    <property type="match status" value="1"/>
</dbReference>
<dbReference type="InterPro" id="IPR051311">
    <property type="entry name" value="DedA_domain"/>
</dbReference>
<feature type="transmembrane region" description="Helical" evidence="2">
    <location>
        <begin position="174"/>
        <end position="197"/>
    </location>
</feature>
<keyword evidence="2" id="KW-0812">Transmembrane</keyword>
<dbReference type="RefSeq" id="WP_210046444.1">
    <property type="nucleotide sequence ID" value="NZ_JBHLVU010000014.1"/>
</dbReference>
<keyword evidence="2" id="KW-0472">Membrane</keyword>
<comment type="caution">
    <text evidence="4">The sequence shown here is derived from an EMBL/GenBank/DDBJ whole genome shotgun (WGS) entry which is preliminary data.</text>
</comment>
<keyword evidence="5" id="KW-1185">Reference proteome</keyword>
<evidence type="ECO:0000313" key="5">
    <source>
        <dbReference type="Proteomes" id="UP001519887"/>
    </source>
</evidence>
<comment type="similarity">
    <text evidence="1">Belongs to the DedA family.</text>
</comment>
<evidence type="ECO:0000313" key="4">
    <source>
        <dbReference type="EMBL" id="MBW7458270.1"/>
    </source>
</evidence>
<evidence type="ECO:0000256" key="2">
    <source>
        <dbReference type="SAM" id="Phobius"/>
    </source>
</evidence>
<feature type="transmembrane region" description="Helical" evidence="2">
    <location>
        <begin position="53"/>
        <end position="74"/>
    </location>
</feature>
<organism evidence="4 5">
    <name type="scientific">Paenibacillus sepulcri</name>
    <dbReference type="NCBI Taxonomy" id="359917"/>
    <lineage>
        <taxon>Bacteria</taxon>
        <taxon>Bacillati</taxon>
        <taxon>Bacillota</taxon>
        <taxon>Bacilli</taxon>
        <taxon>Bacillales</taxon>
        <taxon>Paenibacillaceae</taxon>
        <taxon>Paenibacillus</taxon>
    </lineage>
</organism>
<proteinExistence type="inferred from homology"/>
<feature type="domain" description="VTT" evidence="3">
    <location>
        <begin position="36"/>
        <end position="159"/>
    </location>
</feature>